<evidence type="ECO:0000313" key="1">
    <source>
        <dbReference type="EMBL" id="MDT0546502.1"/>
    </source>
</evidence>
<sequence length="534" mass="57022">MTTVSAIPENLFNYSDTCTNGAEQVQTWVRNVLTPAVTAYQNGGGCVTAIDVDTAKQLAAAYYTDRDVRTVGQAFLQAGGVLVRGRNQPIHANEKTVNAAFTKLQTEAARQQTEAAHQVQINAGAALAKRLMGAKPVEVTGIIRELAKHGNDPYFSAGFYNNLDEQHIETAMAQGGIPALVSAYSSGVLDKKVYDSVNTRLARPIQNVRFAVNLQDHYMTAAQKLQFLNSIGANPVAARNFANNLTSGQLRQLFYGPASEIPGLRGSLTNALTVAMWQQSGQPQARALMHTVSDGLFGDGTPKLTHNQMQQLIGPLMEFYSAGISQSLVPPPGDDPIALRRWAEGLGRQNGQDLGLFLKAANETGDEHELMKSMIQGGYVNVLFMPTGILAPELLVGNIAFTAGVGAMQSLYSSEDPLTGLLDKLFPGGSHANTSLLNDRLAVGGLSLAVSSLISQGLVHPVGSDVPVKFGSDPVANAELVKKIMLNGDDYAAGQKDFQGHLPPSITDLTHGYRDLELGEVNDALGNPDYKPPE</sequence>
<keyword evidence="2" id="KW-1185">Reference proteome</keyword>
<reference evidence="1" key="1">
    <citation type="submission" date="2024-05" db="EMBL/GenBank/DDBJ databases">
        <title>30 novel species of actinomycetes from the DSMZ collection.</title>
        <authorList>
            <person name="Nouioui I."/>
        </authorList>
    </citation>
    <scope>NUCLEOTIDE SEQUENCE</scope>
    <source>
        <strain evidence="1">DSM 41529</strain>
    </source>
</reference>
<protein>
    <submittedName>
        <fullName evidence="1">Uncharacterized protein</fullName>
    </submittedName>
</protein>
<proteinExistence type="predicted"/>
<dbReference type="RefSeq" id="WP_311726972.1">
    <property type="nucleotide sequence ID" value="NZ_JAVRFD010000014.1"/>
</dbReference>
<comment type="caution">
    <text evidence="1">The sequence shown here is derived from an EMBL/GenBank/DDBJ whole genome shotgun (WGS) entry which is preliminary data.</text>
</comment>
<organism evidence="1 2">
    <name type="scientific">Streptomyces lonegramiae</name>
    <dbReference type="NCBI Taxonomy" id="3075524"/>
    <lineage>
        <taxon>Bacteria</taxon>
        <taxon>Bacillati</taxon>
        <taxon>Actinomycetota</taxon>
        <taxon>Actinomycetes</taxon>
        <taxon>Kitasatosporales</taxon>
        <taxon>Streptomycetaceae</taxon>
        <taxon>Streptomyces</taxon>
    </lineage>
</organism>
<accession>A0ABU2XKQ0</accession>
<gene>
    <name evidence="1" type="ORF">RND15_27885</name>
</gene>
<dbReference type="EMBL" id="JAVRFD010000014">
    <property type="protein sequence ID" value="MDT0546502.1"/>
    <property type="molecule type" value="Genomic_DNA"/>
</dbReference>
<evidence type="ECO:0000313" key="2">
    <source>
        <dbReference type="Proteomes" id="UP001180754"/>
    </source>
</evidence>
<name>A0ABU2XKQ0_9ACTN</name>
<dbReference type="Proteomes" id="UP001180754">
    <property type="component" value="Unassembled WGS sequence"/>
</dbReference>